<dbReference type="VEuPathDB" id="FungiDB:PSTT_06064"/>
<dbReference type="VEuPathDB" id="FungiDB:PSHT_03099"/>
<dbReference type="Proteomes" id="UP000239156">
    <property type="component" value="Unassembled WGS sequence"/>
</dbReference>
<proteinExistence type="predicted"/>
<feature type="compositionally biased region" description="Low complexity" evidence="1">
    <location>
        <begin position="198"/>
        <end position="219"/>
    </location>
</feature>
<evidence type="ECO:0000313" key="2">
    <source>
        <dbReference type="EMBL" id="POW10413.1"/>
    </source>
</evidence>
<name>A0A2S4VLM6_9BASI</name>
<evidence type="ECO:0000256" key="1">
    <source>
        <dbReference type="SAM" id="MobiDB-lite"/>
    </source>
</evidence>
<organism evidence="2 3">
    <name type="scientific">Puccinia striiformis</name>
    <dbReference type="NCBI Taxonomy" id="27350"/>
    <lineage>
        <taxon>Eukaryota</taxon>
        <taxon>Fungi</taxon>
        <taxon>Dikarya</taxon>
        <taxon>Basidiomycota</taxon>
        <taxon>Pucciniomycotina</taxon>
        <taxon>Pucciniomycetes</taxon>
        <taxon>Pucciniales</taxon>
        <taxon>Pucciniaceae</taxon>
        <taxon>Puccinia</taxon>
    </lineage>
</organism>
<dbReference type="EMBL" id="PKSL01000046">
    <property type="protein sequence ID" value="POW10413.1"/>
    <property type="molecule type" value="Genomic_DNA"/>
</dbReference>
<gene>
    <name evidence="2" type="ORF">PSTT_06064</name>
</gene>
<evidence type="ECO:0000313" key="3">
    <source>
        <dbReference type="Proteomes" id="UP000239156"/>
    </source>
</evidence>
<feature type="region of interest" description="Disordered" evidence="1">
    <location>
        <begin position="117"/>
        <end position="219"/>
    </location>
</feature>
<accession>A0A2S4VLM6</accession>
<reference evidence="2" key="1">
    <citation type="submission" date="2017-12" db="EMBL/GenBank/DDBJ databases">
        <title>Gene loss provides genomic basis for host adaptation in cereal stripe rust fungi.</title>
        <authorList>
            <person name="Xia C."/>
        </authorList>
    </citation>
    <scope>NUCLEOTIDE SEQUENCE [LARGE SCALE GENOMIC DNA]</scope>
    <source>
        <strain evidence="2">93-210</strain>
    </source>
</reference>
<comment type="caution">
    <text evidence="2">The sequence shown here is derived from an EMBL/GenBank/DDBJ whole genome shotgun (WGS) entry which is preliminary data.</text>
</comment>
<dbReference type="AlphaFoldDB" id="A0A2S4VLM6"/>
<feature type="compositionally biased region" description="Basic and acidic residues" evidence="1">
    <location>
        <begin position="169"/>
        <end position="181"/>
    </location>
</feature>
<sequence>MAAVSRCPRRSGVTGDEDHQVDGEVVDSWVIQAICCYKCRNRKSGATRRTRKERRCWGSKSAAAQVLTSVIKRPWIDNHDQAALQRRITDDTSENSELAQDSALAILKPKGTKKSIDCPLVSPEKIKDNPPCRGARSPLESVCSSPSKRRYRRNQGASQQRPRQPESATKADQKAEVKEFTKGWNPWEIKKQLFPNDNNGKGKAKNNGGKARSSASKSMMKYNDQEGWDDVFDLTYTLRGAFNSAKMRRLN</sequence>
<protein>
    <submittedName>
        <fullName evidence="2">Uncharacterized protein</fullName>
    </submittedName>
</protein>
<keyword evidence="3" id="KW-1185">Reference proteome</keyword>